<dbReference type="AlphaFoldDB" id="A0A8I6TGB6"/>
<reference evidence="2" key="1">
    <citation type="submission" date="2022-01" db="UniProtKB">
        <authorList>
            <consortium name="EnsemblMetazoa"/>
        </authorList>
    </citation>
    <scope>IDENTIFICATION</scope>
</reference>
<keyword evidence="3" id="KW-1185">Reference proteome</keyword>
<evidence type="ECO:0000313" key="3">
    <source>
        <dbReference type="Proteomes" id="UP000494040"/>
    </source>
</evidence>
<dbReference type="EnsemblMetazoa" id="XM_014399552.1">
    <property type="protein sequence ID" value="XP_014255038.1"/>
    <property type="gene ID" value="LOC106669809"/>
</dbReference>
<dbReference type="GeneID" id="106669809"/>
<dbReference type="OrthoDB" id="6629291at2759"/>
<protein>
    <recommendedName>
        <fullName evidence="1">DUF4485 domain-containing protein</fullName>
    </recommendedName>
</protein>
<dbReference type="EnsemblMetazoa" id="XM_014399553.1">
    <property type="protein sequence ID" value="XP_014255039.1"/>
    <property type="gene ID" value="LOC106669809"/>
</dbReference>
<dbReference type="RefSeq" id="XP_014255039.1">
    <property type="nucleotide sequence ID" value="XM_014399553.1"/>
</dbReference>
<feature type="domain" description="DUF4485" evidence="1">
    <location>
        <begin position="11"/>
        <end position="82"/>
    </location>
</feature>
<name>A0A8I6TGB6_CIMLE</name>
<accession>A0A8I6TGB6</accession>
<dbReference type="InterPro" id="IPR027831">
    <property type="entry name" value="DUF4485"/>
</dbReference>
<dbReference type="Pfam" id="PF14846">
    <property type="entry name" value="DUF4485"/>
    <property type="match status" value="1"/>
</dbReference>
<dbReference type="KEGG" id="clec:106669809"/>
<dbReference type="RefSeq" id="XP_014255038.1">
    <property type="nucleotide sequence ID" value="XM_014399552.1"/>
</dbReference>
<sequence length="151" mass="17160">MSSMCDSGDLIYTARSLITNLKSYSEKQNALRWIRKINVAYKSPENEILKQDLLKALINKMEEGELVHPFNEAPPDGSIKALYQLIDEEDKTFSDYIDPSKGLWANKNRPLSPKRPMLYKLSPDGGAFLSSQPLPEQGVYCYIATCWPQNN</sequence>
<proteinExistence type="predicted"/>
<dbReference type="Proteomes" id="UP000494040">
    <property type="component" value="Unassembled WGS sequence"/>
</dbReference>
<evidence type="ECO:0000259" key="1">
    <source>
        <dbReference type="Pfam" id="PF14846"/>
    </source>
</evidence>
<organism evidence="2 3">
    <name type="scientific">Cimex lectularius</name>
    <name type="common">Bed bug</name>
    <name type="synonym">Acanthia lectularia</name>
    <dbReference type="NCBI Taxonomy" id="79782"/>
    <lineage>
        <taxon>Eukaryota</taxon>
        <taxon>Metazoa</taxon>
        <taxon>Ecdysozoa</taxon>
        <taxon>Arthropoda</taxon>
        <taxon>Hexapoda</taxon>
        <taxon>Insecta</taxon>
        <taxon>Pterygota</taxon>
        <taxon>Neoptera</taxon>
        <taxon>Paraneoptera</taxon>
        <taxon>Hemiptera</taxon>
        <taxon>Heteroptera</taxon>
        <taxon>Panheteroptera</taxon>
        <taxon>Cimicomorpha</taxon>
        <taxon>Cimicidae</taxon>
        <taxon>Cimex</taxon>
    </lineage>
</organism>
<evidence type="ECO:0000313" key="2">
    <source>
        <dbReference type="EnsemblMetazoa" id="XP_014255039.1"/>
    </source>
</evidence>